<accession>A0A923N617</accession>
<dbReference type="Proteomes" id="UP000603640">
    <property type="component" value="Unassembled WGS sequence"/>
</dbReference>
<feature type="transmembrane region" description="Helical" evidence="1">
    <location>
        <begin position="88"/>
        <end position="108"/>
    </location>
</feature>
<dbReference type="RefSeq" id="WP_187066343.1">
    <property type="nucleotide sequence ID" value="NZ_JACRVF010000001.1"/>
</dbReference>
<keyword evidence="1" id="KW-0812">Transmembrane</keyword>
<keyword evidence="1" id="KW-1133">Transmembrane helix</keyword>
<gene>
    <name evidence="2" type="ORF">H8S84_06055</name>
</gene>
<reference evidence="2" key="1">
    <citation type="submission" date="2020-08" db="EMBL/GenBank/DDBJ databases">
        <title>Pontibacter sp. SD6 16S ribosomal RNA gene Genome sequencing and assembly.</title>
        <authorList>
            <person name="Kang M."/>
        </authorList>
    </citation>
    <scope>NUCLEOTIDE SEQUENCE</scope>
    <source>
        <strain evidence="2">SD6</strain>
    </source>
</reference>
<feature type="transmembrane region" description="Helical" evidence="1">
    <location>
        <begin position="20"/>
        <end position="38"/>
    </location>
</feature>
<evidence type="ECO:0000313" key="2">
    <source>
        <dbReference type="EMBL" id="MBC5992397.1"/>
    </source>
</evidence>
<protein>
    <submittedName>
        <fullName evidence="2">Potassium transporter KefB</fullName>
    </submittedName>
</protein>
<feature type="transmembrane region" description="Helical" evidence="1">
    <location>
        <begin position="44"/>
        <end position="67"/>
    </location>
</feature>
<organism evidence="2 3">
    <name type="scientific">Pontibacter cellulosilyticus</name>
    <dbReference type="NCBI Taxonomy" id="1720253"/>
    <lineage>
        <taxon>Bacteria</taxon>
        <taxon>Pseudomonadati</taxon>
        <taxon>Bacteroidota</taxon>
        <taxon>Cytophagia</taxon>
        <taxon>Cytophagales</taxon>
        <taxon>Hymenobacteraceae</taxon>
        <taxon>Pontibacter</taxon>
    </lineage>
</organism>
<sequence length="109" mass="11986">MRTRTEQQHSLNYRGICRGALAGAGIALVLLLIFMLALEDIAYGVWVIIPMLTMSVGGALGGIYCCFMNHLRVEGSWAKAYANITSTLFYILLLWLSLVAGLHATGHWD</sequence>
<comment type="caution">
    <text evidence="2">The sequence shown here is derived from an EMBL/GenBank/DDBJ whole genome shotgun (WGS) entry which is preliminary data.</text>
</comment>
<proteinExistence type="predicted"/>
<keyword evidence="1" id="KW-0472">Membrane</keyword>
<evidence type="ECO:0000256" key="1">
    <source>
        <dbReference type="SAM" id="Phobius"/>
    </source>
</evidence>
<name>A0A923N617_9BACT</name>
<evidence type="ECO:0000313" key="3">
    <source>
        <dbReference type="Proteomes" id="UP000603640"/>
    </source>
</evidence>
<dbReference type="AlphaFoldDB" id="A0A923N617"/>
<dbReference type="EMBL" id="JACRVF010000001">
    <property type="protein sequence ID" value="MBC5992397.1"/>
    <property type="molecule type" value="Genomic_DNA"/>
</dbReference>
<keyword evidence="3" id="KW-1185">Reference proteome</keyword>